<organism evidence="2 3">
    <name type="scientific">Fragilariopsis cylindrus CCMP1102</name>
    <dbReference type="NCBI Taxonomy" id="635003"/>
    <lineage>
        <taxon>Eukaryota</taxon>
        <taxon>Sar</taxon>
        <taxon>Stramenopiles</taxon>
        <taxon>Ochrophyta</taxon>
        <taxon>Bacillariophyta</taxon>
        <taxon>Bacillariophyceae</taxon>
        <taxon>Bacillariophycidae</taxon>
        <taxon>Bacillariales</taxon>
        <taxon>Bacillariaceae</taxon>
        <taxon>Fragilariopsis</taxon>
    </lineage>
</organism>
<dbReference type="InterPro" id="IPR011047">
    <property type="entry name" value="Quinoprotein_ADH-like_sf"/>
</dbReference>
<evidence type="ECO:0000313" key="3">
    <source>
        <dbReference type="Proteomes" id="UP000095751"/>
    </source>
</evidence>
<dbReference type="SUPFAM" id="SSF50998">
    <property type="entry name" value="Quinoprotein alcohol dehydrogenase-like"/>
    <property type="match status" value="1"/>
</dbReference>
<feature type="chain" id="PRO_5009192950" evidence="1">
    <location>
        <begin position="20"/>
        <end position="319"/>
    </location>
</feature>
<gene>
    <name evidence="2" type="ORF">FRACYDRAFT_240619</name>
</gene>
<dbReference type="KEGG" id="fcy:FRACYDRAFT_240619"/>
<keyword evidence="3" id="KW-1185">Reference proteome</keyword>
<name>A0A1E7FCR1_9STRA</name>
<feature type="signal peptide" evidence="1">
    <location>
        <begin position="1"/>
        <end position="19"/>
    </location>
</feature>
<dbReference type="OrthoDB" id="39441at2759"/>
<sequence length="319" mass="35092">MNLSRALAVIGCLLPFAAGISQTPIDQFHAQKHDFVGNTMWSFGKSGVFAFSPDGSKQYSHVPAEAVCEELAGSDGGWSSSVCRFYDIVSDGKEYVWAAAERGQSMVDVFDIDTGAVVGSFEHCLSPNNLKYHPLRDEVWVRCSEIDGNSTNPTHLDVFSASNPSGEIQTNILMQKRALKEGLSSSGTSVINDDLGDDGYLNDKYVVLLGKNGGETIRVLEAGSESSLSKTLIDLELDFTRTGYETKSIGKDFSFVERYGKTLFVMPSGTEHKVAIVDITDSKFETTYVTISDKEFVNGAPYGRYRRVEWDGRYRLCVD</sequence>
<reference evidence="2 3" key="1">
    <citation type="submission" date="2016-09" db="EMBL/GenBank/DDBJ databases">
        <title>Extensive genetic diversity and differential bi-allelic expression allows diatom success in the polar Southern Ocean.</title>
        <authorList>
            <consortium name="DOE Joint Genome Institute"/>
            <person name="Mock T."/>
            <person name="Otillar R.P."/>
            <person name="Strauss J."/>
            <person name="Dupont C."/>
            <person name="Frickenhaus S."/>
            <person name="Maumus F."/>
            <person name="Mcmullan M."/>
            <person name="Sanges R."/>
            <person name="Schmutz J."/>
            <person name="Toseland A."/>
            <person name="Valas R."/>
            <person name="Veluchamy A."/>
            <person name="Ward B.J."/>
            <person name="Allen A."/>
            <person name="Barry K."/>
            <person name="Falciatore A."/>
            <person name="Ferrante M."/>
            <person name="Fortunato A.E."/>
            <person name="Gloeckner G."/>
            <person name="Gruber A."/>
            <person name="Hipkin R."/>
            <person name="Janech M."/>
            <person name="Kroth P."/>
            <person name="Leese F."/>
            <person name="Lindquist E."/>
            <person name="Lyon B.R."/>
            <person name="Martin J."/>
            <person name="Mayer C."/>
            <person name="Parker M."/>
            <person name="Quesneville H."/>
            <person name="Raymond J."/>
            <person name="Uhlig C."/>
            <person name="Valentin K.U."/>
            <person name="Worden A.Z."/>
            <person name="Armbrust E.V."/>
            <person name="Bowler C."/>
            <person name="Green B."/>
            <person name="Moulton V."/>
            <person name="Van Oosterhout C."/>
            <person name="Grigoriev I."/>
        </authorList>
    </citation>
    <scope>NUCLEOTIDE SEQUENCE [LARGE SCALE GENOMIC DNA]</scope>
    <source>
        <strain evidence="2 3">CCMP1102</strain>
    </source>
</reference>
<evidence type="ECO:0000313" key="2">
    <source>
        <dbReference type="EMBL" id="OEU15924.1"/>
    </source>
</evidence>
<accession>A0A1E7FCR1</accession>
<dbReference type="Proteomes" id="UP000095751">
    <property type="component" value="Unassembled WGS sequence"/>
</dbReference>
<dbReference type="InParanoid" id="A0A1E7FCR1"/>
<keyword evidence="1" id="KW-0732">Signal</keyword>
<dbReference type="AlphaFoldDB" id="A0A1E7FCR1"/>
<dbReference type="EMBL" id="KV784359">
    <property type="protein sequence ID" value="OEU15924.1"/>
    <property type="molecule type" value="Genomic_DNA"/>
</dbReference>
<proteinExistence type="predicted"/>
<evidence type="ECO:0000256" key="1">
    <source>
        <dbReference type="SAM" id="SignalP"/>
    </source>
</evidence>
<protein>
    <submittedName>
        <fullName evidence="2">Uncharacterized protein</fullName>
    </submittedName>
</protein>